<keyword evidence="3" id="KW-0238">DNA-binding</keyword>
<dbReference type="InterPro" id="IPR058163">
    <property type="entry name" value="LysR-type_TF_proteobact-type"/>
</dbReference>
<sequence length="303" mass="33392">MRASGNTDLRAFVAVAEQGSFSKAAEQLGLSPSSLSQIIRNFEERLGVRLLHRTTRSVALTEAGERLLLRVRPALAELDAALDDVGQLRARPAGVVRVRCLRAAYRTYVAPNLARFREAYPDVTLDILVDDAVADLVASGFDVGFTLGEVIEKDMVAVRLGGDIRQIAVASPAYIARHGRPETPKDLLSHACIRWRWPGRTTPYNWEFFADGAWFEVDVKGPLVLSEQSMTIDAAVDGIGIAFWMEHELRPLIAKGLLVPLLEEWSAPFPGFYICYPQQRQMAPALRAFIDAVKAHGHGLTSS</sequence>
<evidence type="ECO:0000256" key="2">
    <source>
        <dbReference type="ARBA" id="ARBA00023015"/>
    </source>
</evidence>
<name>A0A235HD25_AZOBR</name>
<evidence type="ECO:0000313" key="6">
    <source>
        <dbReference type="EMBL" id="OYD83719.1"/>
    </source>
</evidence>
<dbReference type="PANTHER" id="PTHR30537:SF1">
    <property type="entry name" value="HTH-TYPE TRANSCRIPTIONAL REGULATOR PGRR"/>
    <property type="match status" value="1"/>
</dbReference>
<keyword evidence="6" id="KW-0614">Plasmid</keyword>
<comment type="caution">
    <text evidence="6">The sequence shown here is derived from an EMBL/GenBank/DDBJ whole genome shotgun (WGS) entry which is preliminary data.</text>
</comment>
<keyword evidence="2" id="KW-0805">Transcription regulation</keyword>
<evidence type="ECO:0000256" key="4">
    <source>
        <dbReference type="ARBA" id="ARBA00023163"/>
    </source>
</evidence>
<accession>A0A235HD25</accession>
<evidence type="ECO:0000259" key="5">
    <source>
        <dbReference type="PROSITE" id="PS50931"/>
    </source>
</evidence>
<dbReference type="SUPFAM" id="SSF46785">
    <property type="entry name" value="Winged helix' DNA-binding domain"/>
    <property type="match status" value="1"/>
</dbReference>
<dbReference type="FunFam" id="1.10.10.10:FF:000001">
    <property type="entry name" value="LysR family transcriptional regulator"/>
    <property type="match status" value="1"/>
</dbReference>
<dbReference type="InterPro" id="IPR005119">
    <property type="entry name" value="LysR_subst-bd"/>
</dbReference>
<dbReference type="PANTHER" id="PTHR30537">
    <property type="entry name" value="HTH-TYPE TRANSCRIPTIONAL REGULATOR"/>
    <property type="match status" value="1"/>
</dbReference>
<dbReference type="Pfam" id="PF00126">
    <property type="entry name" value="HTH_1"/>
    <property type="match status" value="1"/>
</dbReference>
<dbReference type="EMBL" id="NOWT01000012">
    <property type="protein sequence ID" value="OYD83719.1"/>
    <property type="molecule type" value="Genomic_DNA"/>
</dbReference>
<feature type="domain" description="HTH lysR-type" evidence="5">
    <location>
        <begin position="8"/>
        <end position="61"/>
    </location>
</feature>
<keyword evidence="4" id="KW-0804">Transcription</keyword>
<reference evidence="6 7" key="1">
    <citation type="submission" date="2017-07" db="EMBL/GenBank/DDBJ databases">
        <title>Whole genome sequence of Azospirillum brasilense 2A1, a potential biofertilizer strain.</title>
        <authorList>
            <person name="Fontana C.A."/>
            <person name="Toffoli L.M."/>
            <person name="Salazar S.M."/>
            <person name="Puglisi E."/>
            <person name="Pedraza R."/>
            <person name="Bassi D."/>
            <person name="Cocconcelli P.S."/>
        </authorList>
    </citation>
    <scope>NUCLEOTIDE SEQUENCE [LARGE SCALE GENOMIC DNA]</scope>
    <source>
        <strain evidence="6 7">2A1</strain>
        <plasmid evidence="6">unnamed</plasmid>
    </source>
</reference>
<dbReference type="Gene3D" id="3.40.190.290">
    <property type="match status" value="1"/>
</dbReference>
<dbReference type="RefSeq" id="WP_094303981.1">
    <property type="nucleotide sequence ID" value="NZ_NOWT01000012.1"/>
</dbReference>
<dbReference type="AlphaFoldDB" id="A0A235HD25"/>
<protein>
    <submittedName>
        <fullName evidence="6">LysR family transcriptional regulator</fullName>
    </submittedName>
</protein>
<dbReference type="InterPro" id="IPR000847">
    <property type="entry name" value="LysR_HTH_N"/>
</dbReference>
<dbReference type="InterPro" id="IPR036388">
    <property type="entry name" value="WH-like_DNA-bd_sf"/>
</dbReference>
<dbReference type="InterPro" id="IPR036390">
    <property type="entry name" value="WH_DNA-bd_sf"/>
</dbReference>
<evidence type="ECO:0000256" key="3">
    <source>
        <dbReference type="ARBA" id="ARBA00023125"/>
    </source>
</evidence>
<dbReference type="Proteomes" id="UP000215367">
    <property type="component" value="Unassembled WGS sequence"/>
</dbReference>
<dbReference type="SUPFAM" id="SSF53850">
    <property type="entry name" value="Periplasmic binding protein-like II"/>
    <property type="match status" value="1"/>
</dbReference>
<evidence type="ECO:0000256" key="1">
    <source>
        <dbReference type="ARBA" id="ARBA00009437"/>
    </source>
</evidence>
<comment type="similarity">
    <text evidence="1">Belongs to the LysR transcriptional regulatory family.</text>
</comment>
<organism evidence="6 7">
    <name type="scientific">Azospirillum brasilense</name>
    <dbReference type="NCBI Taxonomy" id="192"/>
    <lineage>
        <taxon>Bacteria</taxon>
        <taxon>Pseudomonadati</taxon>
        <taxon>Pseudomonadota</taxon>
        <taxon>Alphaproteobacteria</taxon>
        <taxon>Rhodospirillales</taxon>
        <taxon>Azospirillaceae</taxon>
        <taxon>Azospirillum</taxon>
    </lineage>
</organism>
<dbReference type="Gene3D" id="1.10.10.10">
    <property type="entry name" value="Winged helix-like DNA-binding domain superfamily/Winged helix DNA-binding domain"/>
    <property type="match status" value="1"/>
</dbReference>
<dbReference type="GO" id="GO:0043565">
    <property type="term" value="F:sequence-specific DNA binding"/>
    <property type="evidence" value="ECO:0007669"/>
    <property type="project" value="TreeGrafter"/>
</dbReference>
<proteinExistence type="inferred from homology"/>
<dbReference type="CDD" id="cd08474">
    <property type="entry name" value="PBP2_CrgA_like_5"/>
    <property type="match status" value="1"/>
</dbReference>
<gene>
    <name evidence="6" type="ORF">CHT98_14615</name>
</gene>
<geneLocation type="plasmid" evidence="6">
    <name>unnamed</name>
</geneLocation>
<dbReference type="GO" id="GO:0006351">
    <property type="term" value="P:DNA-templated transcription"/>
    <property type="evidence" value="ECO:0007669"/>
    <property type="project" value="TreeGrafter"/>
</dbReference>
<dbReference type="GO" id="GO:0003700">
    <property type="term" value="F:DNA-binding transcription factor activity"/>
    <property type="evidence" value="ECO:0007669"/>
    <property type="project" value="InterPro"/>
</dbReference>
<evidence type="ECO:0000313" key="7">
    <source>
        <dbReference type="Proteomes" id="UP000215367"/>
    </source>
</evidence>
<dbReference type="PROSITE" id="PS50931">
    <property type="entry name" value="HTH_LYSR"/>
    <property type="match status" value="1"/>
</dbReference>
<dbReference type="Pfam" id="PF03466">
    <property type="entry name" value="LysR_substrate"/>
    <property type="match status" value="1"/>
</dbReference>